<feature type="region of interest" description="Disordered" evidence="1">
    <location>
        <begin position="33"/>
        <end position="71"/>
    </location>
</feature>
<proteinExistence type="predicted"/>
<name>A0A8D8RGX2_9HEMI</name>
<dbReference type="AlphaFoldDB" id="A0A8D8RGX2"/>
<evidence type="ECO:0000313" key="2">
    <source>
        <dbReference type="EMBL" id="CAG6650026.1"/>
    </source>
</evidence>
<evidence type="ECO:0000256" key="1">
    <source>
        <dbReference type="SAM" id="MobiDB-lite"/>
    </source>
</evidence>
<feature type="compositionally biased region" description="Low complexity" evidence="1">
    <location>
        <begin position="33"/>
        <end position="43"/>
    </location>
</feature>
<sequence length="101" mass="11323">MNEFFILVSILHQQDPFLISCLIAENIYSGHSSIESSYSSIDPSRQRPKLISTHSPIDSSSQSPSPNVNSSRSICLHQLHQGSIKCQQLIAHDQTDRFVIE</sequence>
<accession>A0A8D8RGX2</accession>
<dbReference type="EMBL" id="HBUF01160664">
    <property type="protein sequence ID" value="CAG6650026.1"/>
    <property type="molecule type" value="Transcribed_RNA"/>
</dbReference>
<feature type="compositionally biased region" description="Low complexity" evidence="1">
    <location>
        <begin position="51"/>
        <end position="71"/>
    </location>
</feature>
<dbReference type="EMBL" id="HBUF01375963">
    <property type="protein sequence ID" value="CAG6728288.1"/>
    <property type="molecule type" value="Transcribed_RNA"/>
</dbReference>
<organism evidence="2">
    <name type="scientific">Cacopsylla melanoneura</name>
    <dbReference type="NCBI Taxonomy" id="428564"/>
    <lineage>
        <taxon>Eukaryota</taxon>
        <taxon>Metazoa</taxon>
        <taxon>Ecdysozoa</taxon>
        <taxon>Arthropoda</taxon>
        <taxon>Hexapoda</taxon>
        <taxon>Insecta</taxon>
        <taxon>Pterygota</taxon>
        <taxon>Neoptera</taxon>
        <taxon>Paraneoptera</taxon>
        <taxon>Hemiptera</taxon>
        <taxon>Sternorrhyncha</taxon>
        <taxon>Psylloidea</taxon>
        <taxon>Psyllidae</taxon>
        <taxon>Psyllinae</taxon>
        <taxon>Cacopsylla</taxon>
    </lineage>
</organism>
<reference evidence="2" key="1">
    <citation type="submission" date="2021-05" db="EMBL/GenBank/DDBJ databases">
        <authorList>
            <person name="Alioto T."/>
            <person name="Alioto T."/>
            <person name="Gomez Garrido J."/>
        </authorList>
    </citation>
    <scope>NUCLEOTIDE SEQUENCE</scope>
</reference>
<protein>
    <submittedName>
        <fullName evidence="2">Uncharacterized protein</fullName>
    </submittedName>
</protein>